<dbReference type="InterPro" id="IPR037066">
    <property type="entry name" value="Plug_dom_sf"/>
</dbReference>
<dbReference type="InterPro" id="IPR008969">
    <property type="entry name" value="CarboxyPept-like_regulatory"/>
</dbReference>
<dbReference type="NCBIfam" id="TIGR04057">
    <property type="entry name" value="SusC_RagA_signa"/>
    <property type="match status" value="1"/>
</dbReference>
<keyword evidence="3 7" id="KW-1134">Transmembrane beta strand</keyword>
<dbReference type="Gene3D" id="2.60.40.1120">
    <property type="entry name" value="Carboxypeptidase-like, regulatory domain"/>
    <property type="match status" value="1"/>
</dbReference>
<evidence type="ECO:0000256" key="6">
    <source>
        <dbReference type="ARBA" id="ARBA00023237"/>
    </source>
</evidence>
<gene>
    <name evidence="9" type="ORF">QQ020_14530</name>
</gene>
<keyword evidence="10" id="KW-1185">Reference proteome</keyword>
<evidence type="ECO:0000259" key="8">
    <source>
        <dbReference type="Pfam" id="PF07715"/>
    </source>
</evidence>
<accession>A0ABT8L6A1</accession>
<reference evidence="9" key="1">
    <citation type="submission" date="2023-06" db="EMBL/GenBank/DDBJ databases">
        <title>Genomic of Agaribacillus aureum.</title>
        <authorList>
            <person name="Wang G."/>
        </authorList>
    </citation>
    <scope>NUCLEOTIDE SEQUENCE</scope>
    <source>
        <strain evidence="9">BMA12</strain>
    </source>
</reference>
<evidence type="ECO:0000313" key="9">
    <source>
        <dbReference type="EMBL" id="MDN5213282.1"/>
    </source>
</evidence>
<evidence type="ECO:0000256" key="1">
    <source>
        <dbReference type="ARBA" id="ARBA00004571"/>
    </source>
</evidence>
<keyword evidence="2 7" id="KW-0813">Transport</keyword>
<dbReference type="InterPro" id="IPR036942">
    <property type="entry name" value="Beta-barrel_TonB_sf"/>
</dbReference>
<comment type="caution">
    <text evidence="9">The sequence shown here is derived from an EMBL/GenBank/DDBJ whole genome shotgun (WGS) entry which is preliminary data.</text>
</comment>
<keyword evidence="9" id="KW-0675">Receptor</keyword>
<dbReference type="SUPFAM" id="SSF49464">
    <property type="entry name" value="Carboxypeptidase regulatory domain-like"/>
    <property type="match status" value="1"/>
</dbReference>
<evidence type="ECO:0000256" key="5">
    <source>
        <dbReference type="ARBA" id="ARBA00023136"/>
    </source>
</evidence>
<dbReference type="InterPro" id="IPR023997">
    <property type="entry name" value="TonB-dep_OMP_SusC/RagA_CS"/>
</dbReference>
<dbReference type="EMBL" id="JAUJEB010000002">
    <property type="protein sequence ID" value="MDN5213282.1"/>
    <property type="molecule type" value="Genomic_DNA"/>
</dbReference>
<comment type="similarity">
    <text evidence="7">Belongs to the TonB-dependent receptor family.</text>
</comment>
<evidence type="ECO:0000256" key="2">
    <source>
        <dbReference type="ARBA" id="ARBA00022448"/>
    </source>
</evidence>
<organism evidence="9 10">
    <name type="scientific">Agaribacillus aureus</name>
    <dbReference type="NCBI Taxonomy" id="3051825"/>
    <lineage>
        <taxon>Bacteria</taxon>
        <taxon>Pseudomonadati</taxon>
        <taxon>Bacteroidota</taxon>
        <taxon>Cytophagia</taxon>
        <taxon>Cytophagales</taxon>
        <taxon>Splendidivirgaceae</taxon>
        <taxon>Agaribacillus</taxon>
    </lineage>
</organism>
<keyword evidence="4 7" id="KW-0812">Transmembrane</keyword>
<dbReference type="InterPro" id="IPR039426">
    <property type="entry name" value="TonB-dep_rcpt-like"/>
</dbReference>
<dbReference type="NCBIfam" id="TIGR04056">
    <property type="entry name" value="OMP_RagA_SusC"/>
    <property type="match status" value="1"/>
</dbReference>
<evidence type="ECO:0000256" key="4">
    <source>
        <dbReference type="ARBA" id="ARBA00022692"/>
    </source>
</evidence>
<name>A0ABT8L6A1_9BACT</name>
<proteinExistence type="inferred from homology"/>
<keyword evidence="6 7" id="KW-0998">Cell outer membrane</keyword>
<keyword evidence="5 7" id="KW-0472">Membrane</keyword>
<dbReference type="InterPro" id="IPR012910">
    <property type="entry name" value="Plug_dom"/>
</dbReference>
<comment type="subcellular location">
    <subcellularLocation>
        <location evidence="1 7">Cell outer membrane</location>
        <topology evidence="1 7">Multi-pass membrane protein</topology>
    </subcellularLocation>
</comment>
<evidence type="ECO:0000313" key="10">
    <source>
        <dbReference type="Proteomes" id="UP001172083"/>
    </source>
</evidence>
<dbReference type="Pfam" id="PF13715">
    <property type="entry name" value="CarbopepD_reg_2"/>
    <property type="match status" value="1"/>
</dbReference>
<sequence length="977" mass="108291">MEKLYLKIKPGLIALLVMFVSFAQSQTIITGNVTSEDGGSALPGVSVLIKGTSVGTTTDVDGNYSLEAESAETLIFSFVGYVSEEIIVGSQSVINISLVPDITSLEEIVVVGYGTQKKSDITGSVASIPQERLQQVPNNNFAQAIQGAIPGISVVSNSAGAEGNDVSILIRGRNSMTASNSPLIVLDGMPYSGSISEINPTDIESIEVLKDASASAIYGSRGSNGVILITSKQGKQGKPMISYDGFYGIQKIASLPDLLSPAEFYEFKNTREPGSITNSEELLFQNGGGTDWLDLTTQNGYKQQHTLSVSGGAENIKYYISGSFLDVEGVAINDLFKRYSTRFNLEVNITKWLKAGTNTQLSLADRSGLASSWSGGSDGAFYMNPLTSSHDENGDLTIYPWPEEVFWGNPLAPTLADNEDKSYKIFSNNYLNIDFPFLPGLSYKLNTGVEYTHRDRGTYFGRNTKTGLETGGRADTRTSRATNLVVENILNYQREIGKHSIFITGLYSYQEDEFTEDRLESQGFPNDVLTWYQANVGNLVEPSYEFRNFTVLSSMIRVNYGYDNRYLLTFTGRRDGFSGFGANSKWGNFPSVALGWNIDQESFMPATGMLSTLKLRLSYGKNGNQAVSPYETLARLSERSYLNGSTTAPGYVPSQLGNPELGWESTGSFNLGIDYGFFEDRIQGSIDIYESNTDELLLEREISPVHGITEVTQNIGKTKNRGLEFTVSANVIKSGDFSWDVSGNFSYMKNEIVELYGDGQDDVLNNWFIGQPIRVNYAFEFDGVFQEGEDIENSPLPDARPGDAKIVDQNGDGMIDADNDRTIIGQRDPKFISGLNMNFRYKSFTLNIFSHSAHGMTRVNSLMRDDVWADVRRNTIRKNWWTPDNPTNEFWANGLDTNPRGVRIYENAGFWRLKDVTLSYDLPTAMLEKFGFDRFKLYFTGRNLLTITEFEGLDPELNSDREIPLQQEFIFGLNLGF</sequence>
<dbReference type="PROSITE" id="PS52016">
    <property type="entry name" value="TONB_DEPENDENT_REC_3"/>
    <property type="match status" value="1"/>
</dbReference>
<evidence type="ECO:0000256" key="3">
    <source>
        <dbReference type="ARBA" id="ARBA00022452"/>
    </source>
</evidence>
<dbReference type="Proteomes" id="UP001172083">
    <property type="component" value="Unassembled WGS sequence"/>
</dbReference>
<dbReference type="Gene3D" id="2.40.170.20">
    <property type="entry name" value="TonB-dependent receptor, beta-barrel domain"/>
    <property type="match status" value="1"/>
</dbReference>
<dbReference type="Pfam" id="PF07715">
    <property type="entry name" value="Plug"/>
    <property type="match status" value="1"/>
</dbReference>
<dbReference type="InterPro" id="IPR023996">
    <property type="entry name" value="TonB-dep_OMP_SusC/RagA"/>
</dbReference>
<evidence type="ECO:0000256" key="7">
    <source>
        <dbReference type="PROSITE-ProRule" id="PRU01360"/>
    </source>
</evidence>
<dbReference type="SUPFAM" id="SSF56935">
    <property type="entry name" value="Porins"/>
    <property type="match status" value="1"/>
</dbReference>
<dbReference type="RefSeq" id="WP_346758621.1">
    <property type="nucleotide sequence ID" value="NZ_JAUJEB010000002.1"/>
</dbReference>
<feature type="domain" description="TonB-dependent receptor plug" evidence="8">
    <location>
        <begin position="118"/>
        <end position="226"/>
    </location>
</feature>
<dbReference type="Gene3D" id="2.170.130.10">
    <property type="entry name" value="TonB-dependent receptor, plug domain"/>
    <property type="match status" value="1"/>
</dbReference>
<protein>
    <submittedName>
        <fullName evidence="9">TonB-dependent receptor</fullName>
    </submittedName>
</protein>